<feature type="domain" description="DUF5616" evidence="2">
    <location>
        <begin position="67"/>
        <end position="210"/>
    </location>
</feature>
<dbReference type="Pfam" id="PF04256">
    <property type="entry name" value="DUF434"/>
    <property type="match status" value="1"/>
</dbReference>
<evidence type="ECO:0000313" key="4">
    <source>
        <dbReference type="Proteomes" id="UP000606900"/>
    </source>
</evidence>
<evidence type="ECO:0000313" key="3">
    <source>
        <dbReference type="EMBL" id="MBF4475692.1"/>
    </source>
</evidence>
<name>A0A843AJ99_METFO</name>
<dbReference type="PANTHER" id="PTHR42252">
    <property type="entry name" value="DUF5616 DOMAIN-CONTAINING PROTEIN"/>
    <property type="match status" value="1"/>
</dbReference>
<evidence type="ECO:0000259" key="1">
    <source>
        <dbReference type="Pfam" id="PF04256"/>
    </source>
</evidence>
<organism evidence="3 4">
    <name type="scientific">Methanobacterium formicicum</name>
    <dbReference type="NCBI Taxonomy" id="2162"/>
    <lineage>
        <taxon>Archaea</taxon>
        <taxon>Methanobacteriati</taxon>
        <taxon>Methanobacteriota</taxon>
        <taxon>Methanomada group</taxon>
        <taxon>Methanobacteria</taxon>
        <taxon>Methanobacteriales</taxon>
        <taxon>Methanobacteriaceae</taxon>
        <taxon>Methanobacterium</taxon>
    </lineage>
</organism>
<dbReference type="PANTHER" id="PTHR42252:SF1">
    <property type="entry name" value="DUF434 DOMAIN-CONTAINING PROTEIN"/>
    <property type="match status" value="1"/>
</dbReference>
<dbReference type="InterPro" id="IPR007368">
    <property type="entry name" value="DUF434"/>
</dbReference>
<sequence length="220" mass="24608">MNFQDPILTEAKKDFQYLLERGFPRTGALEYVGNHYLLGEMERNYLNRTVFPRAKIESRKDKLILLADIEGKDVLLDGYNVLITVETMLQGVDELVVNCDDGVIRDVKAVFGKYKKNENTAPALNSIISLLKIFKPKNVLFFFDSPVSLSGELARATREILESQGVPGDAQTSENVDKTLIDLSYKLGGVVATSDGIIMDKVDLVLDVPGYVSKFKRIKN</sequence>
<reference evidence="3" key="1">
    <citation type="submission" date="2020-10" db="EMBL/GenBank/DDBJ databases">
        <title>Dehalococcoides mccartyi of a TCE/Cr reducing biochatode.</title>
        <authorList>
            <person name="Matturro B."/>
        </authorList>
    </citation>
    <scope>NUCLEOTIDE SEQUENCE</scope>
    <source>
        <strain evidence="3">Bin2</strain>
    </source>
</reference>
<dbReference type="RefSeq" id="WP_276699618.1">
    <property type="nucleotide sequence ID" value="NZ_JADIIL010000034.1"/>
</dbReference>
<comment type="caution">
    <text evidence="3">The sequence shown here is derived from an EMBL/GenBank/DDBJ whole genome shotgun (WGS) entry which is preliminary data.</text>
</comment>
<dbReference type="Proteomes" id="UP000606900">
    <property type="component" value="Unassembled WGS sequence"/>
</dbReference>
<feature type="domain" description="DUF434" evidence="1">
    <location>
        <begin position="8"/>
        <end position="62"/>
    </location>
</feature>
<accession>A0A843AJ99</accession>
<dbReference type="AlphaFoldDB" id="A0A843AJ99"/>
<gene>
    <name evidence="3" type="ORF">ISP06_09545</name>
</gene>
<dbReference type="EMBL" id="JADIIL010000034">
    <property type="protein sequence ID" value="MBF4475692.1"/>
    <property type="molecule type" value="Genomic_DNA"/>
</dbReference>
<evidence type="ECO:0000259" key="2">
    <source>
        <dbReference type="Pfam" id="PF18481"/>
    </source>
</evidence>
<dbReference type="InterPro" id="IPR041652">
    <property type="entry name" value="DUF5616"/>
</dbReference>
<dbReference type="Pfam" id="PF18481">
    <property type="entry name" value="DUF5616"/>
    <property type="match status" value="1"/>
</dbReference>
<protein>
    <submittedName>
        <fullName evidence="3">DUF434 domain-containing protein</fullName>
    </submittedName>
</protein>
<proteinExistence type="predicted"/>